<reference evidence="3" key="2">
    <citation type="journal article" date="2013" name="PLoS Genet.">
        <title>Comparative genome structure, secondary metabolite, and effector coding capacity across Cochliobolus pathogens.</title>
        <authorList>
            <person name="Condon B.J."/>
            <person name="Leng Y."/>
            <person name="Wu D."/>
            <person name="Bushley K.E."/>
            <person name="Ohm R.A."/>
            <person name="Otillar R."/>
            <person name="Martin J."/>
            <person name="Schackwitz W."/>
            <person name="Grimwood J."/>
            <person name="MohdZainudin N."/>
            <person name="Xue C."/>
            <person name="Wang R."/>
            <person name="Manning V.A."/>
            <person name="Dhillon B."/>
            <person name="Tu Z.J."/>
            <person name="Steffenson B.J."/>
            <person name="Salamov A."/>
            <person name="Sun H."/>
            <person name="Lowry S."/>
            <person name="LaButti K."/>
            <person name="Han J."/>
            <person name="Copeland A."/>
            <person name="Lindquist E."/>
            <person name="Barry K."/>
            <person name="Schmutz J."/>
            <person name="Baker S.E."/>
            <person name="Ciuffetti L.M."/>
            <person name="Grigoriev I.V."/>
            <person name="Zhong S."/>
            <person name="Turgeon B.G."/>
        </authorList>
    </citation>
    <scope>NUCLEOTIDE SEQUENCE [LARGE SCALE GENOMIC DNA]</scope>
    <source>
        <strain evidence="3">ND90Pr / ATCC 201652</strain>
    </source>
</reference>
<evidence type="ECO:0000259" key="1">
    <source>
        <dbReference type="Pfam" id="PF22740"/>
    </source>
</evidence>
<name>M2TAN6_COCSN</name>
<reference evidence="2 3" key="1">
    <citation type="journal article" date="2012" name="PLoS Pathog.">
        <title>Diverse lifestyles and strategies of plant pathogenesis encoded in the genomes of eighteen Dothideomycetes fungi.</title>
        <authorList>
            <person name="Ohm R.A."/>
            <person name="Feau N."/>
            <person name="Henrissat B."/>
            <person name="Schoch C.L."/>
            <person name="Horwitz B.A."/>
            <person name="Barry K.W."/>
            <person name="Condon B.J."/>
            <person name="Copeland A.C."/>
            <person name="Dhillon B."/>
            <person name="Glaser F."/>
            <person name="Hesse C.N."/>
            <person name="Kosti I."/>
            <person name="LaButti K."/>
            <person name="Lindquist E.A."/>
            <person name="Lucas S."/>
            <person name="Salamov A.A."/>
            <person name="Bradshaw R.E."/>
            <person name="Ciuffetti L."/>
            <person name="Hamelin R.C."/>
            <person name="Kema G.H.J."/>
            <person name="Lawrence C."/>
            <person name="Scott J.A."/>
            <person name="Spatafora J.W."/>
            <person name="Turgeon B.G."/>
            <person name="de Wit P.J.G.M."/>
            <person name="Zhong S."/>
            <person name="Goodwin S.B."/>
            <person name="Grigoriev I.V."/>
        </authorList>
    </citation>
    <scope>NUCLEOTIDE SEQUENCE [LARGE SCALE GENOMIC DNA]</scope>
    <source>
        <strain evidence="3">ND90Pr / ATCC 201652</strain>
    </source>
</reference>
<evidence type="ECO:0000313" key="3">
    <source>
        <dbReference type="Proteomes" id="UP000016934"/>
    </source>
</evidence>
<dbReference type="Pfam" id="PF22740">
    <property type="entry name" value="PapZ_C"/>
    <property type="match status" value="1"/>
</dbReference>
<accession>M2TAN6</accession>
<sequence>MPTLPPFRPTIYIISYSADITRTESATTILLASQVPHRTPPIRHLYTIDARNVQPPSPSLCARYSGIAPLIQDIVMQDVGAQKAVGTAVRELLRFGSEEGSRGSGDKEVSMSVCCHAGTHRSVAIAERIAQCVKWEVGRRGGEEGVKVVCRHVHRVKGRADPF</sequence>
<feature type="domain" description="RapZ C-terminal" evidence="1">
    <location>
        <begin position="39"/>
        <end position="134"/>
    </location>
</feature>
<dbReference type="GeneID" id="19136090"/>
<proteinExistence type="predicted"/>
<dbReference type="RefSeq" id="XP_007697804.1">
    <property type="nucleotide sequence ID" value="XM_007699614.1"/>
</dbReference>
<dbReference type="HOGENOM" id="CLU_1626894_0_0_1"/>
<dbReference type="EMBL" id="KB445640">
    <property type="protein sequence ID" value="EMD66271.1"/>
    <property type="molecule type" value="Genomic_DNA"/>
</dbReference>
<dbReference type="OMA" id="ERIAQCV"/>
<protein>
    <recommendedName>
        <fullName evidence="1">RapZ C-terminal domain-containing protein</fullName>
    </recommendedName>
</protein>
<dbReference type="OrthoDB" id="5418695at2759"/>
<dbReference type="AlphaFoldDB" id="M2TAN6"/>
<keyword evidence="3" id="KW-1185">Reference proteome</keyword>
<dbReference type="Proteomes" id="UP000016934">
    <property type="component" value="Unassembled WGS sequence"/>
</dbReference>
<evidence type="ECO:0000313" key="2">
    <source>
        <dbReference type="EMBL" id="EMD66271.1"/>
    </source>
</evidence>
<organism evidence="2 3">
    <name type="scientific">Cochliobolus sativus (strain ND90Pr / ATCC 201652)</name>
    <name type="common">Common root rot and spot blotch fungus</name>
    <name type="synonym">Bipolaris sorokiniana</name>
    <dbReference type="NCBI Taxonomy" id="665912"/>
    <lineage>
        <taxon>Eukaryota</taxon>
        <taxon>Fungi</taxon>
        <taxon>Dikarya</taxon>
        <taxon>Ascomycota</taxon>
        <taxon>Pezizomycotina</taxon>
        <taxon>Dothideomycetes</taxon>
        <taxon>Pleosporomycetidae</taxon>
        <taxon>Pleosporales</taxon>
        <taxon>Pleosporineae</taxon>
        <taxon>Pleosporaceae</taxon>
        <taxon>Bipolaris</taxon>
    </lineage>
</organism>
<gene>
    <name evidence="2" type="ORF">COCSADRAFT_296569</name>
</gene>
<dbReference type="KEGG" id="bsc:COCSADRAFT_296569"/>
<dbReference type="InterPro" id="IPR053931">
    <property type="entry name" value="RapZ_C"/>
</dbReference>
<dbReference type="eggNOG" id="ENOG502RFIR">
    <property type="taxonomic scope" value="Eukaryota"/>
</dbReference>